<keyword evidence="4" id="KW-0131">Cell cycle</keyword>
<proteinExistence type="predicted"/>
<name>A0A2U1AQ38_9BACT</name>
<dbReference type="Pfam" id="PF00091">
    <property type="entry name" value="Tubulin"/>
    <property type="match status" value="1"/>
</dbReference>
<dbReference type="InterPro" id="IPR036525">
    <property type="entry name" value="Tubulin/FtsZ_GTPase_sf"/>
</dbReference>
<accession>A0A2U1AQ38</accession>
<keyword evidence="4" id="KW-0132">Cell division</keyword>
<evidence type="ECO:0000313" key="5">
    <source>
        <dbReference type="Proteomes" id="UP000245959"/>
    </source>
</evidence>
<dbReference type="PRINTS" id="PR00423">
    <property type="entry name" value="CELLDVISFTSZ"/>
</dbReference>
<feature type="domain" description="Tubulin/FtsZ GTPase" evidence="3">
    <location>
        <begin position="9"/>
        <end position="205"/>
    </location>
</feature>
<dbReference type="Proteomes" id="UP000245959">
    <property type="component" value="Unassembled WGS sequence"/>
</dbReference>
<gene>
    <name evidence="4" type="ORF">C8D82_12648</name>
</gene>
<dbReference type="SUPFAM" id="SSF55307">
    <property type="entry name" value="Tubulin C-terminal domain-like"/>
    <property type="match status" value="1"/>
</dbReference>
<sequence>MENPVENKMVTVLGIGGAGCRVLRGFVGSPAAASLRLLAVDTDRRGLEGLNLPEGSMLLAGARWRGGRGCGGNVLDGQRALAHERAALERMLAGTSMLLVVGGLGGGTASGGVSVVLSVARKLEIPTLFLVTLPFTLEGHSKRKTAEETVKNELLGLADAVLCLPNDLLFSILDSTTPLSEAFRLADREFSRTVLALTAVLRHGNLLAADFNNFVALLKRKKSYCSIGVGLVESAEVNGRIEAAMEQLLHSPLLGGADKLGEADAVVFSLLGGPELSIGETKAALELAGRYVKPGAELIIGASTGEEWSGMLQLTAVTIRFDAETVTVEAMRKETSRMPRRGRAAAGAADGASTQLELFPLLEPLSKGIMEKTMPVLWNGEDLDIPTFKRRNAAVDNGKLVGE</sequence>
<dbReference type="GO" id="GO:0003924">
    <property type="term" value="F:GTPase activity"/>
    <property type="evidence" value="ECO:0007669"/>
    <property type="project" value="InterPro"/>
</dbReference>
<dbReference type="GeneID" id="78296361"/>
<reference evidence="4 5" key="1">
    <citation type="submission" date="2018-04" db="EMBL/GenBank/DDBJ databases">
        <title>Genomic Encyclopedia of Type Strains, Phase IV (KMG-IV): sequencing the most valuable type-strain genomes for metagenomic binning, comparative biology and taxonomic classification.</title>
        <authorList>
            <person name="Goeker M."/>
        </authorList>
    </citation>
    <scope>NUCLEOTIDE SEQUENCE [LARGE SCALE GENOMIC DNA]</scope>
    <source>
        <strain evidence="4 5">DSM 14823</strain>
    </source>
</reference>
<dbReference type="GO" id="GO:0005737">
    <property type="term" value="C:cytoplasm"/>
    <property type="evidence" value="ECO:0007669"/>
    <property type="project" value="TreeGrafter"/>
</dbReference>
<dbReference type="GO" id="GO:0051301">
    <property type="term" value="P:cell division"/>
    <property type="evidence" value="ECO:0007669"/>
    <property type="project" value="UniProtKB-KW"/>
</dbReference>
<protein>
    <submittedName>
        <fullName evidence="4">Cell division protein FtsZ</fullName>
    </submittedName>
</protein>
<organism evidence="4 5">
    <name type="scientific">Victivallis vadensis</name>
    <dbReference type="NCBI Taxonomy" id="172901"/>
    <lineage>
        <taxon>Bacteria</taxon>
        <taxon>Pseudomonadati</taxon>
        <taxon>Lentisphaerota</taxon>
        <taxon>Lentisphaeria</taxon>
        <taxon>Victivallales</taxon>
        <taxon>Victivallaceae</taxon>
        <taxon>Victivallis</taxon>
    </lineage>
</organism>
<dbReference type="SMART" id="SM00864">
    <property type="entry name" value="Tubulin"/>
    <property type="match status" value="1"/>
</dbReference>
<dbReference type="PANTHER" id="PTHR30314:SF3">
    <property type="entry name" value="MITOCHONDRIAL DIVISION PROTEIN FSZA"/>
    <property type="match status" value="1"/>
</dbReference>
<dbReference type="PANTHER" id="PTHR30314">
    <property type="entry name" value="CELL DIVISION PROTEIN FTSZ-RELATED"/>
    <property type="match status" value="1"/>
</dbReference>
<dbReference type="InterPro" id="IPR003008">
    <property type="entry name" value="Tubulin_FtsZ_GTPase"/>
</dbReference>
<dbReference type="RefSeq" id="WP_116885068.1">
    <property type="nucleotide sequence ID" value="NZ_JBNPME010000048.1"/>
</dbReference>
<evidence type="ECO:0000259" key="3">
    <source>
        <dbReference type="SMART" id="SM00864"/>
    </source>
</evidence>
<dbReference type="EMBL" id="QEKH01000026">
    <property type="protein sequence ID" value="PVY38451.1"/>
    <property type="molecule type" value="Genomic_DNA"/>
</dbReference>
<comment type="caution">
    <text evidence="4">The sequence shown here is derived from an EMBL/GenBank/DDBJ whole genome shotgun (WGS) entry which is preliminary data.</text>
</comment>
<dbReference type="SUPFAM" id="SSF52490">
    <property type="entry name" value="Tubulin nucleotide-binding domain-like"/>
    <property type="match status" value="1"/>
</dbReference>
<evidence type="ECO:0000313" key="4">
    <source>
        <dbReference type="EMBL" id="PVY38451.1"/>
    </source>
</evidence>
<keyword evidence="5" id="KW-1185">Reference proteome</keyword>
<evidence type="ECO:0000256" key="2">
    <source>
        <dbReference type="ARBA" id="ARBA00023134"/>
    </source>
</evidence>
<dbReference type="InterPro" id="IPR024757">
    <property type="entry name" value="FtsZ_C"/>
</dbReference>
<evidence type="ECO:0000256" key="1">
    <source>
        <dbReference type="ARBA" id="ARBA00022741"/>
    </source>
</evidence>
<dbReference type="Gene3D" id="3.40.50.1440">
    <property type="entry name" value="Tubulin/FtsZ, GTPase domain"/>
    <property type="match status" value="1"/>
</dbReference>
<dbReference type="AlphaFoldDB" id="A0A2U1AQ38"/>
<dbReference type="GO" id="GO:0005525">
    <property type="term" value="F:GTP binding"/>
    <property type="evidence" value="ECO:0007669"/>
    <property type="project" value="UniProtKB-KW"/>
</dbReference>
<dbReference type="InterPro" id="IPR008280">
    <property type="entry name" value="Tub_FtsZ_C"/>
</dbReference>
<keyword evidence="2" id="KW-0342">GTP-binding</keyword>
<keyword evidence="1" id="KW-0547">Nucleotide-binding</keyword>
<dbReference type="Pfam" id="PF12327">
    <property type="entry name" value="FtsZ_C"/>
    <property type="match status" value="1"/>
</dbReference>
<dbReference type="InterPro" id="IPR045061">
    <property type="entry name" value="FtsZ/CetZ"/>
</dbReference>
<dbReference type="GO" id="GO:0032153">
    <property type="term" value="C:cell division site"/>
    <property type="evidence" value="ECO:0007669"/>
    <property type="project" value="TreeGrafter"/>
</dbReference>